<name>A0A1C7NCY6_9FUNG</name>
<keyword evidence="2" id="KW-0677">Repeat</keyword>
<dbReference type="Gene3D" id="1.25.40.10">
    <property type="entry name" value="Tetratricopeptide repeat domain"/>
    <property type="match status" value="4"/>
</dbReference>
<organism evidence="7 8">
    <name type="scientific">Choanephora cucurbitarum</name>
    <dbReference type="NCBI Taxonomy" id="101091"/>
    <lineage>
        <taxon>Eukaryota</taxon>
        <taxon>Fungi</taxon>
        <taxon>Fungi incertae sedis</taxon>
        <taxon>Mucoromycota</taxon>
        <taxon>Mucoromycotina</taxon>
        <taxon>Mucoromycetes</taxon>
        <taxon>Mucorales</taxon>
        <taxon>Mucorineae</taxon>
        <taxon>Choanephoraceae</taxon>
        <taxon>Choanephoroideae</taxon>
        <taxon>Choanephora</taxon>
    </lineage>
</organism>
<feature type="domain" description="Pentatricopeptide repeat-containing protein-mitochondrial" evidence="6">
    <location>
        <begin position="267"/>
        <end position="398"/>
    </location>
</feature>
<proteinExistence type="inferred from homology"/>
<dbReference type="Pfam" id="PF13812">
    <property type="entry name" value="PPR_3"/>
    <property type="match status" value="3"/>
</dbReference>
<evidence type="ECO:0000313" key="8">
    <source>
        <dbReference type="Proteomes" id="UP000093000"/>
    </source>
</evidence>
<sequence length="521" mass="59012">MNRLLLAKSNTSLLARQQWVVNSSKFVRFNTTEAVSKKIILQGHPTAPLSAFNYRLATQLRQKSDPRINLNKVLKIVDEIKAQNIKFNQFTYNAILTAYSRTKDKGSIMKTLDEMKDGGMTPLLDSYNIALEAFANAGDLENLDTLRREMKEKNLDLTATSYQHLIRGLSNAGKLDRAMEVFAEMKQAGIEANLKSYSVIVSACYRYSEAKIAFDMLKQAEEAGLPVESEPRIYMDVMRVGSNEDETDIVKYCWEKAIGTHSLRPDEGTLLNVLRVAAKAGDTKLATDTIRQLSTSGYPYKEHYFTPLMEAFIVKDDLKSAFNVLDIMRLSGIPPTMRATLPIRSKLNRDIESVDKAYYLLEEMKKENKTVDISAFNAVVAACADAKDLNRTIATYREAANLGVIPNVDTYNCVLDACIHTRMKGMGQIVIDEMKKAEITPNLDTYSKMMALACTQKNYEDAFVFLEEMKSYDVVPPQHCYYSLAQKLAYEKDPRFHMVLEEMETFGYKVSARTRALWRAN</sequence>
<feature type="repeat" description="PPR" evidence="5">
    <location>
        <begin position="442"/>
        <end position="476"/>
    </location>
</feature>
<feature type="repeat" description="PPR" evidence="5">
    <location>
        <begin position="158"/>
        <end position="192"/>
    </location>
</feature>
<dbReference type="InParanoid" id="A0A1C7NCY6"/>
<dbReference type="InterPro" id="IPR002885">
    <property type="entry name" value="PPR_rpt"/>
</dbReference>
<feature type="repeat" description="PPR" evidence="5">
    <location>
        <begin position="407"/>
        <end position="441"/>
    </location>
</feature>
<evidence type="ECO:0000259" key="6">
    <source>
        <dbReference type="Pfam" id="PF23276"/>
    </source>
</evidence>
<evidence type="ECO:0000256" key="4">
    <source>
        <dbReference type="ARBA" id="ARBA00044511"/>
    </source>
</evidence>
<dbReference type="EMBL" id="LUGH01000269">
    <property type="protein sequence ID" value="OBZ86820.1"/>
    <property type="molecule type" value="Genomic_DNA"/>
</dbReference>
<comment type="function">
    <text evidence="3">Regulates mitochondrial small subunit maturation by controlling 15S rRNA 5'-end processing. Localizes to the 5' precursor of the 15S rRNA in a position that is subsequently occupied by mS47 in the mature yeast mtSSU. Uses structure and sequence-specific RNA recognition, binding to a single-stranded region of the precursor and specifically recognizing bases -6 to -1. The exchange of Ccm1 for mS47 is coupled to the irreversible removal of precursor rRNA that is accompanied by conformational changes of the mitoribosomal proteins uS5m and mS26. These conformational changes signal completion of 5'-end rRNA processing through protection of the mature 5'-end of the 15S rRNA and stabilization of mS47. The removal of the 5' precursor together with the dissociation of Ccm1 may be catalyzed by the 5'-3' exoribonuclease Pet127. Involved in the specific removal of group I introns in mitochondrial encoded transcripts.</text>
</comment>
<feature type="repeat" description="PPR" evidence="5">
    <location>
        <begin position="372"/>
        <end position="406"/>
    </location>
</feature>
<dbReference type="InterPro" id="IPR011990">
    <property type="entry name" value="TPR-like_helical_dom_sf"/>
</dbReference>
<dbReference type="PANTHER" id="PTHR47447">
    <property type="entry name" value="OS03G0856100 PROTEIN"/>
    <property type="match status" value="1"/>
</dbReference>
<comment type="caution">
    <text evidence="7">The sequence shown here is derived from an EMBL/GenBank/DDBJ whole genome shotgun (WGS) entry which is preliminary data.</text>
</comment>
<keyword evidence="8" id="KW-1185">Reference proteome</keyword>
<comment type="subunit">
    <text evidence="4">Binds to mitochondrial small subunit 15S rRNA.</text>
</comment>
<dbReference type="InterPro" id="IPR057027">
    <property type="entry name" value="TPR_mt"/>
</dbReference>
<dbReference type="STRING" id="101091.A0A1C7NCY6"/>
<evidence type="ECO:0000256" key="1">
    <source>
        <dbReference type="ARBA" id="ARBA00006192"/>
    </source>
</evidence>
<evidence type="ECO:0000313" key="7">
    <source>
        <dbReference type="EMBL" id="OBZ86820.1"/>
    </source>
</evidence>
<gene>
    <name evidence="7" type="ORF">A0J61_05126</name>
</gene>
<dbReference type="Proteomes" id="UP000093000">
    <property type="component" value="Unassembled WGS sequence"/>
</dbReference>
<evidence type="ECO:0000256" key="3">
    <source>
        <dbReference type="ARBA" id="ARBA00044493"/>
    </source>
</evidence>
<evidence type="ECO:0000256" key="5">
    <source>
        <dbReference type="PROSITE-ProRule" id="PRU00708"/>
    </source>
</evidence>
<dbReference type="NCBIfam" id="TIGR00756">
    <property type="entry name" value="PPR"/>
    <property type="match status" value="2"/>
</dbReference>
<feature type="repeat" description="PPR" evidence="5">
    <location>
        <begin position="88"/>
        <end position="122"/>
    </location>
</feature>
<dbReference type="PROSITE" id="PS51375">
    <property type="entry name" value="PPR"/>
    <property type="match status" value="5"/>
</dbReference>
<comment type="similarity">
    <text evidence="1">Belongs to the CCM1 family.</text>
</comment>
<dbReference type="AlphaFoldDB" id="A0A1C7NCY6"/>
<reference evidence="7 8" key="1">
    <citation type="submission" date="2016-03" db="EMBL/GenBank/DDBJ databases">
        <title>Choanephora cucurbitarum.</title>
        <authorList>
            <person name="Min B."/>
            <person name="Park H."/>
            <person name="Park J.-H."/>
            <person name="Shin H.-D."/>
            <person name="Choi I.-G."/>
        </authorList>
    </citation>
    <scope>NUCLEOTIDE SEQUENCE [LARGE SCALE GENOMIC DNA]</scope>
    <source>
        <strain evidence="7 8">KUS-F28377</strain>
    </source>
</reference>
<dbReference type="Pfam" id="PF23276">
    <property type="entry name" value="TPR_24"/>
    <property type="match status" value="1"/>
</dbReference>
<accession>A0A1C7NCY6</accession>
<dbReference type="PANTHER" id="PTHR47447:SF17">
    <property type="entry name" value="OS12G0638900 PROTEIN"/>
    <property type="match status" value="1"/>
</dbReference>
<evidence type="ECO:0000256" key="2">
    <source>
        <dbReference type="ARBA" id="ARBA00022737"/>
    </source>
</evidence>
<protein>
    <recommendedName>
        <fullName evidence="6">Pentatricopeptide repeat-containing protein-mitochondrial domain-containing protein</fullName>
    </recommendedName>
</protein>
<dbReference type="OrthoDB" id="185373at2759"/>